<dbReference type="Gene3D" id="2.30.30.10">
    <property type="entry name" value="Integrase, C-terminal domain superfamily, retroviral"/>
    <property type="match status" value="1"/>
</dbReference>
<evidence type="ECO:0000259" key="26">
    <source>
        <dbReference type="PROSITE" id="PS50878"/>
    </source>
</evidence>
<dbReference type="GO" id="GO:0006310">
    <property type="term" value="P:DNA recombination"/>
    <property type="evidence" value="ECO:0007669"/>
    <property type="project" value="UniProtKB-KW"/>
</dbReference>
<dbReference type="SUPFAM" id="SSF53098">
    <property type="entry name" value="Ribonuclease H-like"/>
    <property type="match status" value="2"/>
</dbReference>
<evidence type="ECO:0000259" key="27">
    <source>
        <dbReference type="PROSITE" id="PS50879"/>
    </source>
</evidence>
<keyword evidence="11" id="KW-0862">Zinc</keyword>
<dbReference type="SUPFAM" id="SSF46919">
    <property type="entry name" value="N-terminal Zn binding domain of HIV integrase"/>
    <property type="match status" value="1"/>
</dbReference>
<dbReference type="Pfam" id="PF06815">
    <property type="entry name" value="RVT_connect"/>
    <property type="match status" value="1"/>
</dbReference>
<keyword evidence="12" id="KW-0229">DNA integration</keyword>
<keyword evidence="17" id="KW-0511">Multifunctional enzyme</keyword>
<evidence type="ECO:0000256" key="12">
    <source>
        <dbReference type="ARBA" id="ARBA00022908"/>
    </source>
</evidence>
<dbReference type="InterPro" id="IPR043502">
    <property type="entry name" value="DNA/RNA_pol_sf"/>
</dbReference>
<dbReference type="GO" id="GO:0006508">
    <property type="term" value="P:proteolysis"/>
    <property type="evidence" value="ECO:0007669"/>
    <property type="project" value="UniProtKB-KW"/>
</dbReference>
<dbReference type="PROSITE" id="PS00141">
    <property type="entry name" value="ASP_PROTEASE"/>
    <property type="match status" value="1"/>
</dbReference>
<dbReference type="InterPro" id="IPR034170">
    <property type="entry name" value="Retropepsin-like_cat_dom"/>
</dbReference>
<evidence type="ECO:0000313" key="31">
    <source>
        <dbReference type="Proteomes" id="UP000260226"/>
    </source>
</evidence>
<keyword evidence="15" id="KW-0233">DNA recombination</keyword>
<evidence type="ECO:0000313" key="30">
    <source>
        <dbReference type="EMBL" id="AAK55275.1"/>
    </source>
</evidence>
<evidence type="ECO:0000256" key="16">
    <source>
        <dbReference type="ARBA" id="ARBA00023195"/>
    </source>
</evidence>
<dbReference type="InterPro" id="IPR001995">
    <property type="entry name" value="Peptidase_A2_cat"/>
</dbReference>
<dbReference type="PROSITE" id="PS50175">
    <property type="entry name" value="ASP_PROT_RETROV"/>
    <property type="match status" value="1"/>
</dbReference>
<evidence type="ECO:0000256" key="4">
    <source>
        <dbReference type="ARBA" id="ARBA00022695"/>
    </source>
</evidence>
<organism evidence="30 31">
    <name type="scientific">Simian immunodeficiency virus</name>
    <name type="common">SIV</name>
    <dbReference type="NCBI Taxonomy" id="11723"/>
    <lineage>
        <taxon>Viruses</taxon>
        <taxon>Riboviria</taxon>
        <taxon>Pararnavirae</taxon>
        <taxon>Artverviricota</taxon>
        <taxon>Revtraviricetes</taxon>
        <taxon>Ortervirales</taxon>
        <taxon>Retroviridae</taxon>
        <taxon>Orthoretrovirinae</taxon>
        <taxon>Lentivirus</taxon>
        <taxon>Lentivirus simimdef</taxon>
    </lineage>
</organism>
<dbReference type="GO" id="GO:0046718">
    <property type="term" value="P:symbiont entry into host cell"/>
    <property type="evidence" value="ECO:0007669"/>
    <property type="project" value="UniProtKB-KW"/>
</dbReference>
<dbReference type="InterPro" id="IPR036397">
    <property type="entry name" value="RNaseH_sf"/>
</dbReference>
<dbReference type="PROSITE" id="PS51027">
    <property type="entry name" value="INTEGRASE_DBD"/>
    <property type="match status" value="1"/>
</dbReference>
<dbReference type="GO" id="GO:0004533">
    <property type="term" value="F:exoribonuclease H activity"/>
    <property type="evidence" value="ECO:0007669"/>
    <property type="project" value="UniProtKB-EC"/>
</dbReference>
<dbReference type="Gene3D" id="1.10.10.200">
    <property type="match status" value="1"/>
</dbReference>
<dbReference type="Gene3D" id="3.30.420.10">
    <property type="entry name" value="Ribonuclease H-like superfamily/Ribonuclease H"/>
    <property type="match status" value="2"/>
</dbReference>
<comment type="catalytic activity">
    <reaction evidence="19">
        <text>Endohydrolysis of RNA in RNA/DNA hybrids. Three different cleavage modes: 1. sequence-specific internal cleavage of RNA. Human immunodeficiency virus type 1 and Moloney murine leukemia virus enzymes prefer to cleave the RNA strand one nucleotide away from the RNA-DNA junction. 2. RNA 5'-end directed cleavage 13-19 nucleotides from the RNA end. 3. DNA 3'-end directed cleavage 15-20 nucleotides away from the primer terminus.</text>
        <dbReference type="EC" id="3.1.26.13"/>
    </reaction>
</comment>
<keyword evidence="6" id="KW-0479">Metal-binding</keyword>
<dbReference type="Gene3D" id="3.30.70.270">
    <property type="match status" value="3"/>
</dbReference>
<evidence type="ECO:0000256" key="10">
    <source>
        <dbReference type="ARBA" id="ARBA00022801"/>
    </source>
</evidence>
<dbReference type="GO" id="GO:0035613">
    <property type="term" value="F:RNA stem-loop binding"/>
    <property type="evidence" value="ECO:0007669"/>
    <property type="project" value="TreeGrafter"/>
</dbReference>
<evidence type="ECO:0000256" key="13">
    <source>
        <dbReference type="ARBA" id="ARBA00022918"/>
    </source>
</evidence>
<feature type="domain" description="Integrase catalytic" evidence="28">
    <location>
        <begin position="810"/>
        <end position="961"/>
    </location>
</feature>
<dbReference type="GO" id="GO:0004523">
    <property type="term" value="F:RNA-DNA hybrid ribonuclease activity"/>
    <property type="evidence" value="ECO:0007669"/>
    <property type="project" value="InterPro"/>
</dbReference>
<evidence type="ECO:0000256" key="9">
    <source>
        <dbReference type="ARBA" id="ARBA00022771"/>
    </source>
</evidence>
<evidence type="ECO:0000256" key="14">
    <source>
        <dbReference type="ARBA" id="ARBA00023125"/>
    </source>
</evidence>
<dbReference type="PANTHER" id="PTHR41694">
    <property type="entry name" value="ENDOGENOUS RETROVIRUS GROUP K MEMBER POL PROTEIN"/>
    <property type="match status" value="1"/>
</dbReference>
<gene>
    <name evidence="30" type="primary">pol</name>
</gene>
<keyword evidence="2 22" id="KW-0645">Protease</keyword>
<feature type="compositionally biased region" description="Basic and acidic residues" evidence="23">
    <location>
        <begin position="78"/>
        <end position="88"/>
    </location>
</feature>
<dbReference type="Pfam" id="PF00075">
    <property type="entry name" value="RNase_H"/>
    <property type="match status" value="1"/>
</dbReference>
<feature type="domain" description="Integrase-type" evidence="25">
    <location>
        <begin position="760"/>
        <end position="801"/>
    </location>
</feature>
<dbReference type="InterPro" id="IPR003308">
    <property type="entry name" value="Integrase_Zn-bd_dom_N"/>
</dbReference>
<dbReference type="SUPFAM" id="SSF50122">
    <property type="entry name" value="DNA-binding domain of retroviral integrase"/>
    <property type="match status" value="1"/>
</dbReference>
<dbReference type="GO" id="GO:0008270">
    <property type="term" value="F:zinc ion binding"/>
    <property type="evidence" value="ECO:0007669"/>
    <property type="project" value="UniProtKB-KW"/>
</dbReference>
<dbReference type="InterPro" id="IPR000477">
    <property type="entry name" value="RT_dom"/>
</dbReference>
<keyword evidence="8" id="KW-0255">Endonuclease</keyword>
<protein>
    <submittedName>
        <fullName evidence="30">Pol protein</fullName>
    </submittedName>
</protein>
<dbReference type="InterPro" id="IPR001037">
    <property type="entry name" value="Integrase_C_retrovir"/>
</dbReference>
<sequence length="1043" mass="118479">LWKDRTLCETVQSSQKEGMLEMWGRRTYSGQLPKPEGGFFRPWPMGKEASQLPHADNIIDTVSTPRSSSPDSQGVSRESTEGKDKEEQALQGGDGGFAAPQFSLRRRPVVRALIEGQPLEVLLDTGADDSIVAGIELGPGYTPRIVGGIGGFINTKEYRTVKIEVLGKVIRETLMTGDTPINIFGRNILAALGVSLNYPVAKVEYTKVKLKEGMDGPRLKQWPLSKEKIQALTEICEKMEKEGQLERAPPTNPYNTPTFAIKKKNKDKWRMLIDFRELNKMTQEFTEVQLGIPHPAGLKEMERITVLDIGDAYFSVPLDPEFRQYTAFTIPSVNNQEPGKRYIYKVLPQGWKGSPAIFQATMRQVLEPFRKANPDVLLVQYMDDLLIGSNRGLTEHDKMVTQLRDMLNNLGFSTPEDKFQKNPPLQWMGYLLYPKKWKLQKIELPEKERWTVNDIQKLVGVLNWAAQIYPGIKTKNLCKMIRGKMTLTEEVQWTELAEAELAENRIILNQEQEGRYYREDEPLEATVLKNQDNQWSYKIHQGDRILKVGKFAKIKNTHTNGIRLLANVVQKIGKESLVIWGKTPFFHLPVEREVWDQWWTDYWQATWIPEWDFISTPPLIRLVFNLVKDPIEKEEVYYIDGSCNRNSKEGKAGYVTDRGKEKVLPLEQATNQQAELQALLLALKDSPSKVNVVTDSQYVLNIITGQPSESDSDIVAQIIEQLVQKEAVYIGWVPAHKGIGGNNEVDRLVSQGIRQVLFLESIEPAQEDHDKYHSNVKELAQKYNIPQLVAKQIVNACNKCQQKGEAIHGQTNAEVGTWQMDCTHLEGKVIIVAVHVASGFIEAEVIPRETGRQTALFLLKIASRWPIKHLHTDNGANFTSQEVKMVAWWLGVEQSFGVPYNPQSQGVVEAMDLHLKKNIDKIREQAESVETLVLMAAHCMNFKRRGGIGDMTPAERIVNMITTELETQYLNSQNSKFQNFRVYYREGRDQLWKGPAELLWKGEGAVVIKVGTEIKVVPRRKAKIIKDYGGRQEMGSSASMEDQ</sequence>
<dbReference type="SUPFAM" id="SSF56672">
    <property type="entry name" value="DNA/RNA polymerases"/>
    <property type="match status" value="1"/>
</dbReference>
<keyword evidence="13" id="KW-0695">RNA-directed DNA polymerase</keyword>
<dbReference type="EMBL" id="AF334679">
    <property type="protein sequence ID" value="AAK55275.1"/>
    <property type="molecule type" value="Genomic_DNA"/>
</dbReference>
<organismHost>
    <name type="scientific">Cercopithecidae</name>
    <name type="common">Old World monkeys</name>
    <dbReference type="NCBI Taxonomy" id="9527"/>
</organismHost>
<dbReference type="InterPro" id="IPR001584">
    <property type="entry name" value="Integrase_cat-core"/>
</dbReference>
<keyword evidence="9 20" id="KW-0863">Zinc-finger</keyword>
<keyword evidence="14" id="KW-0238">DNA-binding</keyword>
<comment type="similarity">
    <text evidence="22">Belongs to the retroviral Pol polyprotein family.</text>
</comment>
<dbReference type="PROSITE" id="PS50879">
    <property type="entry name" value="RNASE_H_1"/>
    <property type="match status" value="1"/>
</dbReference>
<feature type="region of interest" description="Disordered" evidence="23">
    <location>
        <begin position="60"/>
        <end position="100"/>
    </location>
</feature>
<evidence type="ECO:0000259" key="24">
    <source>
        <dbReference type="PROSITE" id="PS50175"/>
    </source>
</evidence>
<dbReference type="InterPro" id="IPR018061">
    <property type="entry name" value="Retropepsins"/>
</dbReference>
<evidence type="ECO:0000256" key="1">
    <source>
        <dbReference type="ARBA" id="ARBA00000379"/>
    </source>
</evidence>
<feature type="non-terminal residue" evidence="30">
    <location>
        <position position="1"/>
    </location>
</feature>
<dbReference type="GO" id="GO:0075713">
    <property type="term" value="P:establishment of integrated proviral latency"/>
    <property type="evidence" value="ECO:0007669"/>
    <property type="project" value="UniProtKB-KW"/>
</dbReference>
<dbReference type="GO" id="GO:0003677">
    <property type="term" value="F:DNA binding"/>
    <property type="evidence" value="ECO:0007669"/>
    <property type="project" value="UniProtKB-KW"/>
</dbReference>
<dbReference type="InterPro" id="IPR002156">
    <property type="entry name" value="RNaseH_domain"/>
</dbReference>
<dbReference type="InterPro" id="IPR017856">
    <property type="entry name" value="Integrase-like_N"/>
</dbReference>
<dbReference type="Pfam" id="PF00552">
    <property type="entry name" value="IN_DBD_C"/>
    <property type="match status" value="1"/>
</dbReference>
<dbReference type="PROSITE" id="PS50994">
    <property type="entry name" value="INTEGRASE"/>
    <property type="match status" value="1"/>
</dbReference>
<dbReference type="Pfam" id="PF06817">
    <property type="entry name" value="RVT_thumb"/>
    <property type="match status" value="1"/>
</dbReference>
<dbReference type="InterPro" id="IPR010661">
    <property type="entry name" value="RVT_thumb"/>
</dbReference>
<dbReference type="SUPFAM" id="SSF50630">
    <property type="entry name" value="Acid proteases"/>
    <property type="match status" value="1"/>
</dbReference>
<keyword evidence="3" id="KW-0808">Transferase</keyword>
<evidence type="ECO:0000259" key="25">
    <source>
        <dbReference type="PROSITE" id="PS50876"/>
    </source>
</evidence>
<dbReference type="GO" id="GO:0003964">
    <property type="term" value="F:RNA-directed DNA polymerase activity"/>
    <property type="evidence" value="ECO:0007669"/>
    <property type="project" value="UniProtKB-KW"/>
</dbReference>
<feature type="DNA-binding region" description="Integrase-type" evidence="21">
    <location>
        <begin position="980"/>
        <end position="1027"/>
    </location>
</feature>
<feature type="domain" description="Peptidase A2" evidence="24">
    <location>
        <begin position="119"/>
        <end position="188"/>
    </location>
</feature>
<keyword evidence="10 22" id="KW-0378">Hydrolase</keyword>
<dbReference type="PROSITE" id="PS50876">
    <property type="entry name" value="ZF_INTEGRASE"/>
    <property type="match status" value="1"/>
</dbReference>
<evidence type="ECO:0000256" key="19">
    <source>
        <dbReference type="ARBA" id="ARBA00023415"/>
    </source>
</evidence>
<dbReference type="Pfam" id="PF00077">
    <property type="entry name" value="RVP"/>
    <property type="match status" value="1"/>
</dbReference>
<comment type="catalytic activity">
    <reaction evidence="1">
        <text>3'-end directed exonucleolytic cleavage of viral RNA-DNA hybrid.</text>
        <dbReference type="EC" id="3.1.13.2"/>
    </reaction>
</comment>
<dbReference type="CDD" id="cd05482">
    <property type="entry name" value="HIV_retropepsin_like"/>
    <property type="match status" value="1"/>
</dbReference>
<dbReference type="Pfam" id="PF02022">
    <property type="entry name" value="Integrase_Zn"/>
    <property type="match status" value="1"/>
</dbReference>
<feature type="domain" description="Reverse transcriptase" evidence="26">
    <location>
        <begin position="242"/>
        <end position="432"/>
    </location>
</feature>
<evidence type="ECO:0000256" key="8">
    <source>
        <dbReference type="ARBA" id="ARBA00022759"/>
    </source>
</evidence>
<accession>Q90DD2</accession>
<dbReference type="GO" id="GO:0004190">
    <property type="term" value="F:aspartic-type endopeptidase activity"/>
    <property type="evidence" value="ECO:0007669"/>
    <property type="project" value="UniProtKB-KW"/>
</dbReference>
<keyword evidence="5" id="KW-0540">Nuclease</keyword>
<dbReference type="PANTHER" id="PTHR41694:SF3">
    <property type="entry name" value="RNA-DIRECTED DNA POLYMERASE-RELATED"/>
    <property type="match status" value="1"/>
</dbReference>
<dbReference type="InterPro" id="IPR036862">
    <property type="entry name" value="Integrase_C_dom_sf_retrovir"/>
</dbReference>
<evidence type="ECO:0000259" key="28">
    <source>
        <dbReference type="PROSITE" id="PS50994"/>
    </source>
</evidence>
<evidence type="ECO:0000256" key="5">
    <source>
        <dbReference type="ARBA" id="ARBA00022722"/>
    </source>
</evidence>
<evidence type="ECO:0000256" key="18">
    <source>
        <dbReference type="ARBA" id="ARBA00023296"/>
    </source>
</evidence>
<proteinExistence type="inferred from homology"/>
<dbReference type="PROSITE" id="PS50878">
    <property type="entry name" value="RT_POL"/>
    <property type="match status" value="1"/>
</dbReference>
<keyword evidence="18" id="KW-1160">Virus entry into host cell</keyword>
<dbReference type="Pfam" id="PF00665">
    <property type="entry name" value="rve"/>
    <property type="match status" value="1"/>
</dbReference>
<dbReference type="InterPro" id="IPR001969">
    <property type="entry name" value="Aspartic_peptidase_AS"/>
</dbReference>
<reference evidence="30 31" key="1">
    <citation type="journal article" date="1996" name="J. Virol.">
        <title>Genetic characterization of new West African simian immunodeficiency virus SIVsm: geographic clustering of household-derived SIV strains with human immunodeficiency virus type 2 subtypes and genetically diverse viruses from a single feral sooty mangabey troop.</title>
        <authorList>
            <person name="Chen Z."/>
            <person name="Telfier P."/>
            <person name="Gettie A."/>
            <person name="Reed P."/>
            <person name="Zhang L."/>
            <person name="Ho D.D."/>
            <person name="Marx P.A."/>
        </authorList>
    </citation>
    <scope>NUCLEOTIDE SEQUENCE [LARGE SCALE GENOMIC DNA]</scope>
    <source>
        <strain evidence="30 31">SIVsmSL92b</strain>
    </source>
</reference>
<evidence type="ECO:0000256" key="22">
    <source>
        <dbReference type="RuleBase" id="RU004064"/>
    </source>
</evidence>
<evidence type="ECO:0000256" key="6">
    <source>
        <dbReference type="ARBA" id="ARBA00022723"/>
    </source>
</evidence>
<dbReference type="GO" id="GO:0015074">
    <property type="term" value="P:DNA integration"/>
    <property type="evidence" value="ECO:0007669"/>
    <property type="project" value="UniProtKB-KW"/>
</dbReference>
<dbReference type="InterPro" id="IPR021109">
    <property type="entry name" value="Peptidase_aspartic_dom_sf"/>
</dbReference>
<evidence type="ECO:0000256" key="7">
    <source>
        <dbReference type="ARBA" id="ARBA00022750"/>
    </source>
</evidence>
<dbReference type="InterPro" id="IPR012337">
    <property type="entry name" value="RNaseH-like_sf"/>
</dbReference>
<reference evidence="30 31" key="2">
    <citation type="journal article" date="2001" name="AIDS Res. Hum. Retroviruses">
        <title>A divergent simian immunodeficiency virus from sooty mangabey with an atypical Tat-TAR structure.</title>
        <authorList>
            <person name="Chakrabarti L.A."/>
            <person name="Luckay A."/>
            <person name="Marx P.A."/>
        </authorList>
    </citation>
    <scope>NUCLEOTIDE SEQUENCE [LARGE SCALE GENOMIC DNA]</scope>
    <source>
        <strain evidence="30 31">SIVsmSL92b</strain>
    </source>
</reference>
<keyword evidence="4" id="KW-0548">Nucleotidyltransferase</keyword>
<evidence type="ECO:0000256" key="2">
    <source>
        <dbReference type="ARBA" id="ARBA00022670"/>
    </source>
</evidence>
<evidence type="ECO:0000256" key="20">
    <source>
        <dbReference type="PROSITE-ProRule" id="PRU00450"/>
    </source>
</evidence>
<organismHost>
    <name type="scientific">Pan troglodytes</name>
    <name type="common">Chimpanzee</name>
    <dbReference type="NCBI Taxonomy" id="9598"/>
</organismHost>
<dbReference type="InterPro" id="IPR043128">
    <property type="entry name" value="Rev_trsase/Diguanyl_cyclase"/>
</dbReference>
<evidence type="ECO:0000256" key="21">
    <source>
        <dbReference type="PROSITE-ProRule" id="PRU00506"/>
    </source>
</evidence>
<feature type="domain" description="RNase H type-1" evidence="27">
    <location>
        <begin position="631"/>
        <end position="754"/>
    </location>
</feature>
<dbReference type="Pfam" id="PF00078">
    <property type="entry name" value="RVT_1"/>
    <property type="match status" value="1"/>
</dbReference>
<dbReference type="Gene3D" id="3.10.10.10">
    <property type="entry name" value="HIV Type 1 Reverse Transcriptase, subunit A, domain 1"/>
    <property type="match status" value="1"/>
</dbReference>
<name>Q90DD2_SIV</name>
<keyword evidence="7 22" id="KW-0064">Aspartyl protease</keyword>
<dbReference type="Gene3D" id="2.40.70.10">
    <property type="entry name" value="Acid Proteases"/>
    <property type="match status" value="1"/>
</dbReference>
<evidence type="ECO:0000256" key="17">
    <source>
        <dbReference type="ARBA" id="ARBA00023268"/>
    </source>
</evidence>
<feature type="domain" description="Integrase-type" evidence="29">
    <location>
        <begin position="980"/>
        <end position="1027"/>
    </location>
</feature>
<keyword evidence="16" id="KW-1179">Viral genome integration</keyword>
<evidence type="ECO:0000256" key="15">
    <source>
        <dbReference type="ARBA" id="ARBA00023172"/>
    </source>
</evidence>
<evidence type="ECO:0000256" key="3">
    <source>
        <dbReference type="ARBA" id="ARBA00022679"/>
    </source>
</evidence>
<evidence type="ECO:0000259" key="29">
    <source>
        <dbReference type="PROSITE" id="PS51027"/>
    </source>
</evidence>
<feature type="compositionally biased region" description="Polar residues" evidence="23">
    <location>
        <begin position="60"/>
        <end position="77"/>
    </location>
</feature>
<dbReference type="GO" id="GO:0044826">
    <property type="term" value="P:viral genome integration into host DNA"/>
    <property type="evidence" value="ECO:0007669"/>
    <property type="project" value="UniProtKB-KW"/>
</dbReference>
<evidence type="ECO:0000256" key="11">
    <source>
        <dbReference type="ARBA" id="ARBA00022833"/>
    </source>
</evidence>
<dbReference type="Proteomes" id="UP000260226">
    <property type="component" value="Segment"/>
</dbReference>
<dbReference type="InterPro" id="IPR010659">
    <property type="entry name" value="RVT_connect"/>
</dbReference>
<evidence type="ECO:0000256" key="23">
    <source>
        <dbReference type="SAM" id="MobiDB-lite"/>
    </source>
</evidence>